<evidence type="ECO:0000256" key="3">
    <source>
        <dbReference type="ARBA" id="ARBA00022806"/>
    </source>
</evidence>
<dbReference type="Pfam" id="PF13959">
    <property type="entry name" value="CTE_SPB4"/>
    <property type="match status" value="1"/>
</dbReference>
<feature type="compositionally biased region" description="Basic residues" evidence="7">
    <location>
        <begin position="791"/>
        <end position="801"/>
    </location>
</feature>
<organism evidence="10 11">
    <name type="scientific">Gregarina niphandrodes</name>
    <name type="common">Septate eugregarine</name>
    <dbReference type="NCBI Taxonomy" id="110365"/>
    <lineage>
        <taxon>Eukaryota</taxon>
        <taxon>Sar</taxon>
        <taxon>Alveolata</taxon>
        <taxon>Apicomplexa</taxon>
        <taxon>Conoidasida</taxon>
        <taxon>Gregarinasina</taxon>
        <taxon>Eugregarinorida</taxon>
        <taxon>Gregarinidae</taxon>
        <taxon>Gregarina</taxon>
    </lineage>
</organism>
<dbReference type="GO" id="GO:0003723">
    <property type="term" value="F:RNA binding"/>
    <property type="evidence" value="ECO:0007669"/>
    <property type="project" value="UniProtKB-UniRule"/>
</dbReference>
<dbReference type="Proteomes" id="UP000019763">
    <property type="component" value="Unassembled WGS sequence"/>
</dbReference>
<comment type="catalytic activity">
    <reaction evidence="6">
        <text>ATP + H2O = ADP + phosphate + H(+)</text>
        <dbReference type="Rhea" id="RHEA:13065"/>
        <dbReference type="ChEBI" id="CHEBI:15377"/>
        <dbReference type="ChEBI" id="CHEBI:15378"/>
        <dbReference type="ChEBI" id="CHEBI:30616"/>
        <dbReference type="ChEBI" id="CHEBI:43474"/>
        <dbReference type="ChEBI" id="CHEBI:456216"/>
        <dbReference type="EC" id="3.6.4.13"/>
    </reaction>
</comment>
<evidence type="ECO:0000256" key="2">
    <source>
        <dbReference type="ARBA" id="ARBA00022801"/>
    </source>
</evidence>
<dbReference type="GeneID" id="22914339"/>
<dbReference type="SMART" id="SM01178">
    <property type="entry name" value="DUF4217"/>
    <property type="match status" value="1"/>
</dbReference>
<evidence type="ECO:0000313" key="11">
    <source>
        <dbReference type="Proteomes" id="UP000019763"/>
    </source>
</evidence>
<comment type="function">
    <text evidence="6">RNA helicase.</text>
</comment>
<dbReference type="InterPro" id="IPR025313">
    <property type="entry name" value="SPB4-like_CTE"/>
</dbReference>
<evidence type="ECO:0000259" key="9">
    <source>
        <dbReference type="PROSITE" id="PS51194"/>
    </source>
</evidence>
<dbReference type="RefSeq" id="XP_011131918.1">
    <property type="nucleotide sequence ID" value="XM_011133616.1"/>
</dbReference>
<dbReference type="AlphaFoldDB" id="A0A023B2E1"/>
<comment type="caution">
    <text evidence="10">The sequence shown here is derived from an EMBL/GenBank/DDBJ whole genome shotgun (WGS) entry which is preliminary data.</text>
</comment>
<sequence length="801" mass="87205">MDAGGGGLDSGLSFGSVSELDVRLGRQLEYLGFKTMTVIQAKSIPELLSGSEDVLLRSQTGSGKTLAFLVPALHRIVVAESAKRKALQDAGLLTAGDLKTVVLDRTSGTRVLVLGPTRELVTQTYEVAKKLLQPFYWMTTSTLVCGTKKKGEKAALRKGVTVLCATPGRILDHMNTTNAFKLDKVSSIVIDEADRLLDAGFESKLKKLTADIRDARDNATHFRPGIPPSPAPGISATGISAKNRKAARGRDEEMIVDLEAVDHTVLSRFDDDEDSDEGDGTAAVPQTAKAEWNVYETALSLQTVMVSATLTERVEKLANFCLRKGYRWITDDTKVPSAKFRTALGGDEVEDENQASDAAGGADVAEWSMPKTLKQSAVVVENMKKRVLTLLGLLLVRQDIAGSRTLVFVDTCEVAEYLFNVVADLKWPTLPDDKTPRAVKERAEKELKETSSKVKRALDVNDILFGEDDDQAELLQKSDRSFLWSDEPVFGKLRSFRLHGSMDKDDRTGTLADFVSSKPSSQVLFVTDVAARGLNFPEVDLVVQFDVACELCDYVHRVGRTARMGRPGTSVLFLNEHEKGFLNLLRQKGVAKEIQITHQDHILKTLRPNDRLAKTPPHLASLRPADAASFILSRFTAYVEANPVLCTLASRAYFATVKNYRTYAKELRTYFDANQLHLGRLAGGFMLRQSPFELSKKEERPPTGRGGFGSRDTYSRDAGTGGGFGSRGTGSRGTGSRGTGSRGTGSRGRGASRGGGRGGRDSGRGRGGSSFSKRGRGDRYGTTSKDFAARRVMKKQKVSAA</sequence>
<dbReference type="SMART" id="SM00487">
    <property type="entry name" value="DEXDc"/>
    <property type="match status" value="1"/>
</dbReference>
<keyword evidence="4 6" id="KW-0067">ATP-binding</keyword>
<name>A0A023B2E1_GRENI</name>
<dbReference type="GO" id="GO:0005524">
    <property type="term" value="F:ATP binding"/>
    <property type="evidence" value="ECO:0007669"/>
    <property type="project" value="UniProtKB-UniRule"/>
</dbReference>
<dbReference type="PROSITE" id="PS51194">
    <property type="entry name" value="HELICASE_CTER"/>
    <property type="match status" value="1"/>
</dbReference>
<dbReference type="SMART" id="SM00490">
    <property type="entry name" value="HELICc"/>
    <property type="match status" value="1"/>
</dbReference>
<dbReference type="EMBL" id="AFNH02000921">
    <property type="protein sequence ID" value="EZG51807.1"/>
    <property type="molecule type" value="Genomic_DNA"/>
</dbReference>
<feature type="compositionally biased region" description="Gly residues" evidence="7">
    <location>
        <begin position="719"/>
        <end position="757"/>
    </location>
</feature>
<feature type="region of interest" description="Disordered" evidence="7">
    <location>
        <begin position="221"/>
        <end position="240"/>
    </location>
</feature>
<evidence type="ECO:0000256" key="5">
    <source>
        <dbReference type="ARBA" id="ARBA00022884"/>
    </source>
</evidence>
<evidence type="ECO:0000256" key="4">
    <source>
        <dbReference type="ARBA" id="ARBA00022840"/>
    </source>
</evidence>
<dbReference type="Pfam" id="PF00270">
    <property type="entry name" value="DEAD"/>
    <property type="match status" value="1"/>
</dbReference>
<dbReference type="OrthoDB" id="422663at2759"/>
<feature type="domain" description="Helicase ATP-binding" evidence="8">
    <location>
        <begin position="45"/>
        <end position="328"/>
    </location>
</feature>
<evidence type="ECO:0000256" key="7">
    <source>
        <dbReference type="SAM" id="MobiDB-lite"/>
    </source>
</evidence>
<proteinExistence type="inferred from homology"/>
<keyword evidence="5 6" id="KW-0694">RNA-binding</keyword>
<dbReference type="SUPFAM" id="SSF52540">
    <property type="entry name" value="P-loop containing nucleoside triphosphate hydrolases"/>
    <property type="match status" value="1"/>
</dbReference>
<dbReference type="PROSITE" id="PS00039">
    <property type="entry name" value="DEAD_ATP_HELICASE"/>
    <property type="match status" value="1"/>
</dbReference>
<evidence type="ECO:0000259" key="8">
    <source>
        <dbReference type="PROSITE" id="PS51192"/>
    </source>
</evidence>
<dbReference type="VEuPathDB" id="CryptoDB:GNI_123440"/>
<dbReference type="InterPro" id="IPR011545">
    <property type="entry name" value="DEAD/DEAH_box_helicase_dom"/>
</dbReference>
<accession>A0A023B2E1</accession>
<dbReference type="Gene3D" id="3.40.50.300">
    <property type="entry name" value="P-loop containing nucleotide triphosphate hydrolases"/>
    <property type="match status" value="2"/>
</dbReference>
<dbReference type="EC" id="3.6.4.13" evidence="6"/>
<dbReference type="GO" id="GO:0003724">
    <property type="term" value="F:RNA helicase activity"/>
    <property type="evidence" value="ECO:0007669"/>
    <property type="project" value="UniProtKB-EC"/>
</dbReference>
<evidence type="ECO:0000313" key="10">
    <source>
        <dbReference type="EMBL" id="EZG51807.1"/>
    </source>
</evidence>
<dbReference type="InterPro" id="IPR000629">
    <property type="entry name" value="RNA-helicase_DEAD-box_CS"/>
</dbReference>
<dbReference type="InterPro" id="IPR014001">
    <property type="entry name" value="Helicase_ATP-bd"/>
</dbReference>
<comment type="domain">
    <text evidence="6">The Q motif is unique to and characteristic of the DEAD box family of RNA helicases and controls ATP binding and hydrolysis.</text>
</comment>
<protein>
    <recommendedName>
        <fullName evidence="6">ATP-dependent RNA helicase</fullName>
        <ecNumber evidence="6">3.6.4.13</ecNumber>
    </recommendedName>
</protein>
<dbReference type="Pfam" id="PF00271">
    <property type="entry name" value="Helicase_C"/>
    <property type="match status" value="1"/>
</dbReference>
<keyword evidence="11" id="KW-1185">Reference proteome</keyword>
<evidence type="ECO:0000256" key="1">
    <source>
        <dbReference type="ARBA" id="ARBA00022741"/>
    </source>
</evidence>
<evidence type="ECO:0000256" key="6">
    <source>
        <dbReference type="RuleBase" id="RU365068"/>
    </source>
</evidence>
<feature type="region of interest" description="Disordered" evidence="7">
    <location>
        <begin position="693"/>
        <end position="801"/>
    </location>
</feature>
<keyword evidence="3 6" id="KW-0347">Helicase</keyword>
<dbReference type="CDD" id="cd18787">
    <property type="entry name" value="SF2_C_DEAD"/>
    <property type="match status" value="1"/>
</dbReference>
<gene>
    <name evidence="10" type="ORF">GNI_123440</name>
</gene>
<dbReference type="InterPro" id="IPR027417">
    <property type="entry name" value="P-loop_NTPase"/>
</dbReference>
<dbReference type="eggNOG" id="KOG0348">
    <property type="taxonomic scope" value="Eukaryota"/>
</dbReference>
<dbReference type="PROSITE" id="PS51192">
    <property type="entry name" value="HELICASE_ATP_BIND_1"/>
    <property type="match status" value="1"/>
</dbReference>
<dbReference type="PANTHER" id="PTHR24031">
    <property type="entry name" value="RNA HELICASE"/>
    <property type="match status" value="1"/>
</dbReference>
<comment type="similarity">
    <text evidence="6">Belongs to the DEAD box helicase family.</text>
</comment>
<feature type="domain" description="Helicase C-terminal" evidence="9">
    <location>
        <begin position="453"/>
        <end position="602"/>
    </location>
</feature>
<keyword evidence="2 6" id="KW-0378">Hydrolase</keyword>
<dbReference type="GO" id="GO:0016887">
    <property type="term" value="F:ATP hydrolysis activity"/>
    <property type="evidence" value="ECO:0007669"/>
    <property type="project" value="RHEA"/>
</dbReference>
<dbReference type="InterPro" id="IPR001650">
    <property type="entry name" value="Helicase_C-like"/>
</dbReference>
<reference evidence="10" key="1">
    <citation type="submission" date="2013-12" db="EMBL/GenBank/DDBJ databases">
        <authorList>
            <person name="Omoto C.K."/>
            <person name="Sibley D."/>
            <person name="Venepally P."/>
            <person name="Hadjithomas M."/>
            <person name="Karamycheva S."/>
            <person name="Brunk B."/>
            <person name="Roos D."/>
            <person name="Caler E."/>
            <person name="Lorenzi H."/>
        </authorList>
    </citation>
    <scope>NUCLEOTIDE SEQUENCE</scope>
</reference>
<keyword evidence="1 6" id="KW-0547">Nucleotide-binding</keyword>